<dbReference type="RefSeq" id="WP_064387353.1">
    <property type="nucleotide sequence ID" value="NZ_LVCM01000054.1"/>
</dbReference>
<evidence type="ECO:0000256" key="2">
    <source>
        <dbReference type="ARBA" id="ARBA00005233"/>
    </source>
</evidence>
<gene>
    <name evidence="9" type="ORF">A2I98_06405</name>
</gene>
<dbReference type="PROSITE" id="PS00409">
    <property type="entry name" value="PROKAR_NTER_METHYL"/>
    <property type="match status" value="1"/>
</dbReference>
<dbReference type="EMBL" id="LVCM01000054">
    <property type="protein sequence ID" value="KYL30545.1"/>
    <property type="molecule type" value="Genomic_DNA"/>
</dbReference>
<dbReference type="PANTHER" id="PTHR30093:SF34">
    <property type="entry name" value="PREPILIN PEPTIDASE-DEPENDENT PROTEIN D"/>
    <property type="match status" value="1"/>
</dbReference>
<sequence length="141" mass="14934">MKTMTQKQQGFTLIELMIVVAIIGILAAVALPAYSDYQASSKLTAGLAEITGAKTEFEIKKNNGETINSVADLKSIKNASTKNCTITATNTTISCDIVNAPTQVQGADITWTRDNSTGEWTCATTNITGDKTLAPKSCPQS</sequence>
<dbReference type="InterPro" id="IPR012902">
    <property type="entry name" value="N_methyl_site"/>
</dbReference>
<dbReference type="PANTHER" id="PTHR30093">
    <property type="entry name" value="GENERAL SECRETION PATHWAY PROTEIN G"/>
    <property type="match status" value="1"/>
</dbReference>
<comment type="similarity">
    <text evidence="2 7">Belongs to the N-Me-Phe pilin family.</text>
</comment>
<evidence type="ECO:0000256" key="4">
    <source>
        <dbReference type="ARBA" id="ARBA00022692"/>
    </source>
</evidence>
<feature type="transmembrane region" description="Helical" evidence="8">
    <location>
        <begin position="12"/>
        <end position="34"/>
    </location>
</feature>
<keyword evidence="4 8" id="KW-0812">Transmembrane</keyword>
<evidence type="ECO:0000256" key="7">
    <source>
        <dbReference type="RuleBase" id="RU000389"/>
    </source>
</evidence>
<accession>A0ABR5VMX9</accession>
<comment type="caution">
    <text evidence="9">The sequence shown here is derived from an EMBL/GenBank/DDBJ whole genome shotgun (WGS) entry which is preliminary data.</text>
</comment>
<evidence type="ECO:0000313" key="10">
    <source>
        <dbReference type="Proteomes" id="UP000075621"/>
    </source>
</evidence>
<dbReference type="Pfam" id="PF00114">
    <property type="entry name" value="Pilin"/>
    <property type="match status" value="1"/>
</dbReference>
<keyword evidence="7" id="KW-0281">Fimbrium</keyword>
<dbReference type="NCBIfam" id="TIGR02532">
    <property type="entry name" value="IV_pilin_GFxxxE"/>
    <property type="match status" value="1"/>
</dbReference>
<evidence type="ECO:0000256" key="3">
    <source>
        <dbReference type="ARBA" id="ARBA00022481"/>
    </source>
</evidence>
<dbReference type="PRINTS" id="PR00885">
    <property type="entry name" value="BCTERIALGSPH"/>
</dbReference>
<dbReference type="Proteomes" id="UP000075621">
    <property type="component" value="Unassembled WGS sequence"/>
</dbReference>
<keyword evidence="6 8" id="KW-0472">Membrane</keyword>
<keyword evidence="3" id="KW-0488">Methylation</keyword>
<evidence type="ECO:0000256" key="5">
    <source>
        <dbReference type="ARBA" id="ARBA00022989"/>
    </source>
</evidence>
<proteinExistence type="inferred from homology"/>
<evidence type="ECO:0000313" key="9">
    <source>
        <dbReference type="EMBL" id="KYL30545.1"/>
    </source>
</evidence>
<evidence type="ECO:0000256" key="1">
    <source>
        <dbReference type="ARBA" id="ARBA00004167"/>
    </source>
</evidence>
<dbReference type="SUPFAM" id="SSF54523">
    <property type="entry name" value="Pili subunits"/>
    <property type="match status" value="1"/>
</dbReference>
<dbReference type="InterPro" id="IPR001082">
    <property type="entry name" value="Pilin"/>
</dbReference>
<name>A0ABR5VMX9_9GAMM</name>
<comment type="subcellular location">
    <subcellularLocation>
        <location evidence="1">Membrane</location>
        <topology evidence="1">Single-pass membrane protein</topology>
    </subcellularLocation>
</comment>
<keyword evidence="5 8" id="KW-1133">Transmembrane helix</keyword>
<dbReference type="Gene3D" id="3.30.700.10">
    <property type="entry name" value="Glycoprotein, Type 4 Pilin"/>
    <property type="match status" value="1"/>
</dbReference>
<reference evidence="9 10" key="1">
    <citation type="submission" date="2016-03" db="EMBL/GenBank/DDBJ databases">
        <authorList>
            <person name="Zhang H."/>
            <person name="Liu R."/>
            <person name="Wang M."/>
            <person name="Wang H."/>
            <person name="Wang L."/>
            <person name="Song L."/>
        </authorList>
    </citation>
    <scope>NUCLEOTIDE SEQUENCE [LARGE SCALE GENOMIC DNA]</scope>
    <source>
        <strain evidence="9 10">DSM 16098</strain>
    </source>
</reference>
<organism evidence="9 10">
    <name type="scientific">Pseudoalteromonas agarivorans</name>
    <dbReference type="NCBI Taxonomy" id="176102"/>
    <lineage>
        <taxon>Bacteria</taxon>
        <taxon>Pseudomonadati</taxon>
        <taxon>Pseudomonadota</taxon>
        <taxon>Gammaproteobacteria</taxon>
        <taxon>Alteromonadales</taxon>
        <taxon>Pseudoalteromonadaceae</taxon>
        <taxon>Pseudoalteromonas</taxon>
    </lineage>
</organism>
<evidence type="ECO:0000256" key="8">
    <source>
        <dbReference type="SAM" id="Phobius"/>
    </source>
</evidence>
<dbReference type="Pfam" id="PF07963">
    <property type="entry name" value="N_methyl"/>
    <property type="match status" value="1"/>
</dbReference>
<dbReference type="InterPro" id="IPR002416">
    <property type="entry name" value="T2SS_protein-GspH"/>
</dbReference>
<protein>
    <submittedName>
        <fullName evidence="9">Fimbrial protein</fullName>
    </submittedName>
</protein>
<evidence type="ECO:0000256" key="6">
    <source>
        <dbReference type="ARBA" id="ARBA00023136"/>
    </source>
</evidence>
<dbReference type="InterPro" id="IPR045584">
    <property type="entry name" value="Pilin-like"/>
</dbReference>